<sequence>MFGLLDQPHFEVLCRYESLWTKLQRVECALDLSRLFGKCPANVFPVSAYVGVRPGFSPTTCAIVYTSG</sequence>
<dbReference type="Proteomes" id="UP001054821">
    <property type="component" value="Chromosome 2"/>
</dbReference>
<dbReference type="AlphaFoldDB" id="A0AAD4WIQ5"/>
<proteinExistence type="predicted"/>
<dbReference type="EMBL" id="JAJFAZ020000002">
    <property type="protein sequence ID" value="KAI5344253.1"/>
    <property type="molecule type" value="Genomic_DNA"/>
</dbReference>
<accession>A0AAD4WIQ5</accession>
<protein>
    <submittedName>
        <fullName evidence="1">Uncharacterized protein</fullName>
    </submittedName>
</protein>
<evidence type="ECO:0000313" key="1">
    <source>
        <dbReference type="EMBL" id="KAI5344253.1"/>
    </source>
</evidence>
<name>A0AAD4WIQ5_PRUDU</name>
<organism evidence="1 2">
    <name type="scientific">Prunus dulcis</name>
    <name type="common">Almond</name>
    <name type="synonym">Amygdalus dulcis</name>
    <dbReference type="NCBI Taxonomy" id="3755"/>
    <lineage>
        <taxon>Eukaryota</taxon>
        <taxon>Viridiplantae</taxon>
        <taxon>Streptophyta</taxon>
        <taxon>Embryophyta</taxon>
        <taxon>Tracheophyta</taxon>
        <taxon>Spermatophyta</taxon>
        <taxon>Magnoliopsida</taxon>
        <taxon>eudicotyledons</taxon>
        <taxon>Gunneridae</taxon>
        <taxon>Pentapetalae</taxon>
        <taxon>rosids</taxon>
        <taxon>fabids</taxon>
        <taxon>Rosales</taxon>
        <taxon>Rosaceae</taxon>
        <taxon>Amygdaloideae</taxon>
        <taxon>Amygdaleae</taxon>
        <taxon>Prunus</taxon>
    </lineage>
</organism>
<keyword evidence="2" id="KW-1185">Reference proteome</keyword>
<comment type="caution">
    <text evidence="1">The sequence shown here is derived from an EMBL/GenBank/DDBJ whole genome shotgun (WGS) entry which is preliminary data.</text>
</comment>
<evidence type="ECO:0000313" key="2">
    <source>
        <dbReference type="Proteomes" id="UP001054821"/>
    </source>
</evidence>
<reference evidence="1 2" key="1">
    <citation type="journal article" date="2022" name="G3 (Bethesda)">
        <title>Whole-genome sequence and methylome profiling of the almond [Prunus dulcis (Mill.) D.A. Webb] cultivar 'Nonpareil'.</title>
        <authorList>
            <person name="D'Amico-Willman K.M."/>
            <person name="Ouma W.Z."/>
            <person name="Meulia T."/>
            <person name="Sideli G.M."/>
            <person name="Gradziel T.M."/>
            <person name="Fresnedo-Ramirez J."/>
        </authorList>
    </citation>
    <scope>NUCLEOTIDE SEQUENCE [LARGE SCALE GENOMIC DNA]</scope>
    <source>
        <strain evidence="1">Clone GOH B32 T37-40</strain>
    </source>
</reference>
<gene>
    <name evidence="1" type="ORF">L3X38_012130</name>
</gene>